<evidence type="ECO:0000313" key="5">
    <source>
        <dbReference type="Proteomes" id="UP000002320"/>
    </source>
</evidence>
<organism>
    <name type="scientific">Culex quinquefasciatus</name>
    <name type="common">Southern house mosquito</name>
    <name type="synonym">Culex pungens</name>
    <dbReference type="NCBI Taxonomy" id="7176"/>
    <lineage>
        <taxon>Eukaryota</taxon>
        <taxon>Metazoa</taxon>
        <taxon>Ecdysozoa</taxon>
        <taxon>Arthropoda</taxon>
        <taxon>Hexapoda</taxon>
        <taxon>Insecta</taxon>
        <taxon>Pterygota</taxon>
        <taxon>Neoptera</taxon>
        <taxon>Endopterygota</taxon>
        <taxon>Diptera</taxon>
        <taxon>Nematocera</taxon>
        <taxon>Culicoidea</taxon>
        <taxon>Culicidae</taxon>
        <taxon>Culicinae</taxon>
        <taxon>Culicini</taxon>
        <taxon>Culex</taxon>
        <taxon>Culex</taxon>
    </lineage>
</organism>
<evidence type="ECO:0000256" key="1">
    <source>
        <dbReference type="SAM" id="MobiDB-lite"/>
    </source>
</evidence>
<keyword evidence="5" id="KW-1185">Reference proteome</keyword>
<evidence type="ECO:0000256" key="2">
    <source>
        <dbReference type="SAM" id="SignalP"/>
    </source>
</evidence>
<feature type="chain" id="PRO_5014567183" evidence="2">
    <location>
        <begin position="18"/>
        <end position="538"/>
    </location>
</feature>
<dbReference type="VEuPathDB" id="VectorBase:CPIJ013979"/>
<dbReference type="InParanoid" id="B0X542"/>
<reference evidence="3" key="1">
    <citation type="submission" date="2007-03" db="EMBL/GenBank/DDBJ databases">
        <title>Annotation of Culex pipiens quinquefasciatus.</title>
        <authorList>
            <consortium name="The Broad Institute Genome Sequencing Platform"/>
            <person name="Atkinson P.W."/>
            <person name="Hemingway J."/>
            <person name="Christensen B.M."/>
            <person name="Higgs S."/>
            <person name="Kodira C."/>
            <person name="Hannick L."/>
            <person name="Megy K."/>
            <person name="O'Leary S."/>
            <person name="Pearson M."/>
            <person name="Haas B.J."/>
            <person name="Mauceli E."/>
            <person name="Wortman J.R."/>
            <person name="Lee N.H."/>
            <person name="Guigo R."/>
            <person name="Stanke M."/>
            <person name="Alvarado L."/>
            <person name="Amedeo P."/>
            <person name="Antoine C.H."/>
            <person name="Arensburger P."/>
            <person name="Bidwell S.L."/>
            <person name="Crawford M."/>
            <person name="Camaro F."/>
            <person name="Devon K."/>
            <person name="Engels R."/>
            <person name="Hammond M."/>
            <person name="Howarth C."/>
            <person name="Koehrsen M."/>
            <person name="Lawson D."/>
            <person name="Montgomery P."/>
            <person name="Nene V."/>
            <person name="Nusbaum C."/>
            <person name="Puiu D."/>
            <person name="Romero-Severson J."/>
            <person name="Severson D.W."/>
            <person name="Shumway M."/>
            <person name="Sisk P."/>
            <person name="Stolte C."/>
            <person name="Zeng Q."/>
            <person name="Eisenstadt E."/>
            <person name="Fraser-Liggett C."/>
            <person name="Strausberg R."/>
            <person name="Galagan J."/>
            <person name="Birren B."/>
            <person name="Collins F.H."/>
        </authorList>
    </citation>
    <scope>NUCLEOTIDE SEQUENCE [LARGE SCALE GENOMIC DNA]</scope>
    <source>
        <strain evidence="3">JHB</strain>
    </source>
</reference>
<dbReference type="eggNOG" id="ENOG502T8SK">
    <property type="taxonomic scope" value="Eukaryota"/>
</dbReference>
<dbReference type="EnsemblMetazoa" id="CPIJ013979-RA">
    <property type="protein sequence ID" value="CPIJ013979-PA"/>
    <property type="gene ID" value="CPIJ013979"/>
</dbReference>
<proteinExistence type="predicted"/>
<feature type="region of interest" description="Disordered" evidence="1">
    <location>
        <begin position="499"/>
        <end position="524"/>
    </location>
</feature>
<evidence type="ECO:0000313" key="3">
    <source>
        <dbReference type="EMBL" id="EDS40688.1"/>
    </source>
</evidence>
<dbReference type="Proteomes" id="UP000002320">
    <property type="component" value="Unassembled WGS sequence"/>
</dbReference>
<feature type="signal peptide" evidence="2">
    <location>
        <begin position="1"/>
        <end position="17"/>
    </location>
</feature>
<gene>
    <name evidence="4" type="primary">6047745</name>
    <name evidence="3" type="ORF">CpipJ_CPIJ013979</name>
</gene>
<reference evidence="4" key="2">
    <citation type="submission" date="2021-02" db="UniProtKB">
        <authorList>
            <consortium name="EnsemblMetazoa"/>
        </authorList>
    </citation>
    <scope>IDENTIFICATION</scope>
    <source>
        <strain evidence="4">JHB</strain>
    </source>
</reference>
<dbReference type="OMA" id="REDTHLM"/>
<keyword evidence="2" id="KW-0732">Signal</keyword>
<dbReference type="AlphaFoldDB" id="B0X542"/>
<dbReference type="KEGG" id="cqu:CpipJ_CPIJ013979"/>
<name>B0X542_CULQU</name>
<sequence>MLQVAVRIFAVATLVNGVVVLNGAGDPEINLSSGSAEAEIFLSRDEDGMPVVSKKMDTPQDGKKVYMIKRLSLMGGPTVKPSDTKKPWRNLFDRISEVSEEHGHMNPPLRIIVNDDVEQSEEPKDNSDVKSIREQMEIAQRWFPILLRRAIGNMLNNNTRKELNEIVEQLTFQTWKSEDFNGSEHKFVDWMLTVPFHARKRSESEEESVQRLLQKRSSCCSCCNQNERPSCQPCVVNIFNNSHIGCVVVGSDSKLPCASCSHKPGDFSIVLPNTSEVCGQPNAFNVEYIPNCECPPVVTECVTTTTTTTTECPTTTTEASCEDPYVRYETSTPAPYNCKCSTPSSYQPPQPPPCLREQSPHPRPIYPWYNYPEPEYRPKAASYGPASFEDHYDPYKNFPFDIPSAEIEDCSREELDYSSNYHVKRDPQYMDKDWIYQPPAQKTTKYPSLKPQSDDESVRLIIDLPPTFQSQEVRQDSNLRNTLAKIGLSLNSERPAVGKALGSSQYNRKDRTYPPLRTQQTPPKFDSYEIGLLKRPFE</sequence>
<protein>
    <submittedName>
        <fullName evidence="3 4">Uncharacterized protein</fullName>
    </submittedName>
</protein>
<accession>B0X542</accession>
<evidence type="ECO:0000313" key="4">
    <source>
        <dbReference type="EnsemblMetazoa" id="CPIJ013979-PA"/>
    </source>
</evidence>
<dbReference type="HOGENOM" id="CLU_506485_0_0_1"/>
<dbReference type="EMBL" id="DS232362">
    <property type="protein sequence ID" value="EDS40688.1"/>
    <property type="molecule type" value="Genomic_DNA"/>
</dbReference>